<feature type="compositionally biased region" description="Acidic residues" evidence="10">
    <location>
        <begin position="26"/>
        <end position="43"/>
    </location>
</feature>
<accession>K8F2T4</accession>
<evidence type="ECO:0000313" key="12">
    <source>
        <dbReference type="Proteomes" id="UP000198341"/>
    </source>
</evidence>
<keyword evidence="12" id="KW-1185">Reference proteome</keyword>
<dbReference type="GO" id="GO:0045047">
    <property type="term" value="P:protein targeting to ER"/>
    <property type="evidence" value="ECO:0007669"/>
    <property type="project" value="TreeGrafter"/>
</dbReference>
<dbReference type="AlphaFoldDB" id="K8F2T4"/>
<evidence type="ECO:0000256" key="3">
    <source>
        <dbReference type="ARBA" id="ARBA00017057"/>
    </source>
</evidence>
<keyword evidence="7 9" id="KW-0472">Membrane</keyword>
<evidence type="ECO:0000256" key="1">
    <source>
        <dbReference type="ARBA" id="ARBA00004477"/>
    </source>
</evidence>
<reference evidence="11 12" key="1">
    <citation type="submission" date="2011-10" db="EMBL/GenBank/DDBJ databases">
        <authorList>
            <person name="Genoscope - CEA"/>
        </authorList>
    </citation>
    <scope>NUCLEOTIDE SEQUENCE [LARGE SCALE GENOMIC DNA]</scope>
    <source>
        <strain evidence="11 12">RCC 1105</strain>
    </source>
</reference>
<evidence type="ECO:0000256" key="2">
    <source>
        <dbReference type="ARBA" id="ARBA00007324"/>
    </source>
</evidence>
<dbReference type="PANTHER" id="PTHR13085:SF0">
    <property type="entry name" value="SIGNAL PEPTIDASE COMPLEX SUBUNIT 2"/>
    <property type="match status" value="1"/>
</dbReference>
<gene>
    <name evidence="11" type="ORF">Bathy03g00450</name>
</gene>
<dbReference type="GeneID" id="19016583"/>
<sequence>MGEGAPTTTDDDDEKKKKTKKKTKEDEEERSDDDDSDSEEEEEEHRAPIKISNLDDLNAIKRAYEEMFCDGLLHTEKIKETHSVSNTKIFIGSVACVFAFVAQLYPVYLKRKGGYDVKFHEDPFLQRLTFLCVCGYVITNVILTAFILFCERGVLLWGEFYDDDDEEDDEEEEKQEEDEKDGKKKTSISTNAALIGHKVCARIHHMRFSQNLTLELVSRELLSNGVAKKMDKEKKVKTKDGVVILPTTRGRVTKVVNVAEYVYTDGVFAETSYLNMVEQLVAEYEQSLEKKDK</sequence>
<comment type="subcellular location">
    <subcellularLocation>
        <location evidence="1 9">Endoplasmic reticulum membrane</location>
        <topology evidence="1 9">Multi-pass membrane protein</topology>
    </subcellularLocation>
</comment>
<keyword evidence="4 9" id="KW-0812">Transmembrane</keyword>
<proteinExistence type="inferred from homology"/>
<name>K8F2T4_9CHLO</name>
<evidence type="ECO:0000256" key="9">
    <source>
        <dbReference type="RuleBase" id="RU368033"/>
    </source>
</evidence>
<dbReference type="GO" id="GO:0008233">
    <property type="term" value="F:peptidase activity"/>
    <property type="evidence" value="ECO:0007669"/>
    <property type="project" value="UniProtKB-UniRule"/>
</dbReference>
<evidence type="ECO:0000256" key="8">
    <source>
        <dbReference type="ARBA" id="ARBA00045608"/>
    </source>
</evidence>
<dbReference type="EMBL" id="FO082276">
    <property type="protein sequence ID" value="CCO15843.1"/>
    <property type="molecule type" value="Genomic_DNA"/>
</dbReference>
<dbReference type="GO" id="GO:0006465">
    <property type="term" value="P:signal peptide processing"/>
    <property type="evidence" value="ECO:0007669"/>
    <property type="project" value="UniProtKB-UniRule"/>
</dbReference>
<dbReference type="PANTHER" id="PTHR13085">
    <property type="entry name" value="MICROSOMAL SIGNAL PEPTIDASE 25 KDA SUBUNIT"/>
    <property type="match status" value="1"/>
</dbReference>
<dbReference type="RefSeq" id="XP_007514406.1">
    <property type="nucleotide sequence ID" value="XM_007514344.1"/>
</dbReference>
<keyword evidence="6 9" id="KW-1133">Transmembrane helix</keyword>
<evidence type="ECO:0000256" key="10">
    <source>
        <dbReference type="SAM" id="MobiDB-lite"/>
    </source>
</evidence>
<evidence type="ECO:0000256" key="7">
    <source>
        <dbReference type="ARBA" id="ARBA00023136"/>
    </source>
</evidence>
<evidence type="ECO:0000313" key="11">
    <source>
        <dbReference type="EMBL" id="CCO15843.1"/>
    </source>
</evidence>
<organism evidence="11 12">
    <name type="scientific">Bathycoccus prasinos</name>
    <dbReference type="NCBI Taxonomy" id="41875"/>
    <lineage>
        <taxon>Eukaryota</taxon>
        <taxon>Viridiplantae</taxon>
        <taxon>Chlorophyta</taxon>
        <taxon>Mamiellophyceae</taxon>
        <taxon>Mamiellales</taxon>
        <taxon>Bathycoccaceae</taxon>
        <taxon>Bathycoccus</taxon>
    </lineage>
</organism>
<dbReference type="KEGG" id="bpg:Bathy03g00450"/>
<evidence type="ECO:0000256" key="4">
    <source>
        <dbReference type="ARBA" id="ARBA00022692"/>
    </source>
</evidence>
<dbReference type="Proteomes" id="UP000198341">
    <property type="component" value="Chromosome 3"/>
</dbReference>
<feature type="compositionally biased region" description="Acidic residues" evidence="10">
    <location>
        <begin position="165"/>
        <end position="179"/>
    </location>
</feature>
<feature type="transmembrane region" description="Helical" evidence="9">
    <location>
        <begin position="89"/>
        <end position="108"/>
    </location>
</feature>
<dbReference type="GO" id="GO:0005787">
    <property type="term" value="C:signal peptidase complex"/>
    <property type="evidence" value="ECO:0007669"/>
    <property type="project" value="UniProtKB-UniRule"/>
</dbReference>
<evidence type="ECO:0000256" key="5">
    <source>
        <dbReference type="ARBA" id="ARBA00022824"/>
    </source>
</evidence>
<feature type="transmembrane region" description="Helical" evidence="9">
    <location>
        <begin position="128"/>
        <end position="150"/>
    </location>
</feature>
<comment type="function">
    <text evidence="8 9">Component of the signal peptidase complex (SPC) which catalyzes the cleavage of N-terminal signal sequences from nascent proteins as they are translocated into the lumen of the endoplasmic reticulum. Enhances the enzymatic activity of SPC and facilitates the interactions between different components of the translocation site.</text>
</comment>
<evidence type="ECO:0000256" key="6">
    <source>
        <dbReference type="ARBA" id="ARBA00022989"/>
    </source>
</evidence>
<dbReference type="InterPro" id="IPR009582">
    <property type="entry name" value="Spc2/SPCS2"/>
</dbReference>
<comment type="similarity">
    <text evidence="2 9">Belongs to the SPCS2 family.</text>
</comment>
<feature type="region of interest" description="Disordered" evidence="10">
    <location>
        <begin position="165"/>
        <end position="186"/>
    </location>
</feature>
<protein>
    <recommendedName>
        <fullName evidence="3 9">Signal peptidase complex subunit 2</fullName>
    </recommendedName>
</protein>
<feature type="region of interest" description="Disordered" evidence="10">
    <location>
        <begin position="1"/>
        <end position="48"/>
    </location>
</feature>
<keyword evidence="5 9" id="KW-0256">Endoplasmic reticulum</keyword>
<dbReference type="Pfam" id="PF06703">
    <property type="entry name" value="SPC25"/>
    <property type="match status" value="1"/>
</dbReference>